<evidence type="ECO:0000313" key="2">
    <source>
        <dbReference type="EMBL" id="KAG9336062.1"/>
    </source>
</evidence>
<feature type="region of interest" description="Disordered" evidence="1">
    <location>
        <begin position="24"/>
        <end position="64"/>
    </location>
</feature>
<proteinExistence type="predicted"/>
<dbReference type="AlphaFoldDB" id="A0A8T2NEE8"/>
<protein>
    <submittedName>
        <fullName evidence="2">Uncharacterized protein</fullName>
    </submittedName>
</protein>
<sequence length="64" mass="7162">MGGRSHQVLHHHDSVSAQIVDHGPHVRTHPTCAELHQPQQRHESPRAPHPRAAAGKRTVIKSKY</sequence>
<dbReference type="EMBL" id="JAFBMS010000103">
    <property type="protein sequence ID" value="KAG9336062.1"/>
    <property type="molecule type" value="Genomic_DNA"/>
</dbReference>
<evidence type="ECO:0000313" key="3">
    <source>
        <dbReference type="Proteomes" id="UP000824540"/>
    </source>
</evidence>
<gene>
    <name evidence="2" type="ORF">JZ751_003328</name>
</gene>
<evidence type="ECO:0000256" key="1">
    <source>
        <dbReference type="SAM" id="MobiDB-lite"/>
    </source>
</evidence>
<comment type="caution">
    <text evidence="2">The sequence shown here is derived from an EMBL/GenBank/DDBJ whole genome shotgun (WGS) entry which is preliminary data.</text>
</comment>
<keyword evidence="3" id="KW-1185">Reference proteome</keyword>
<name>A0A8T2NEE8_9TELE</name>
<dbReference type="Proteomes" id="UP000824540">
    <property type="component" value="Unassembled WGS sequence"/>
</dbReference>
<reference evidence="2" key="1">
    <citation type="thesis" date="2021" institute="BYU ScholarsArchive" country="Provo, UT, USA">
        <title>Applications of and Algorithms for Genome Assembly and Genomic Analyses with an Emphasis on Marine Teleosts.</title>
        <authorList>
            <person name="Pickett B.D."/>
        </authorList>
    </citation>
    <scope>NUCLEOTIDE SEQUENCE</scope>
    <source>
        <strain evidence="2">HI-2016</strain>
    </source>
</reference>
<organism evidence="2 3">
    <name type="scientific">Albula glossodonta</name>
    <name type="common">roundjaw bonefish</name>
    <dbReference type="NCBI Taxonomy" id="121402"/>
    <lineage>
        <taxon>Eukaryota</taxon>
        <taxon>Metazoa</taxon>
        <taxon>Chordata</taxon>
        <taxon>Craniata</taxon>
        <taxon>Vertebrata</taxon>
        <taxon>Euteleostomi</taxon>
        <taxon>Actinopterygii</taxon>
        <taxon>Neopterygii</taxon>
        <taxon>Teleostei</taxon>
        <taxon>Albuliformes</taxon>
        <taxon>Albulidae</taxon>
        <taxon>Albula</taxon>
    </lineage>
</organism>
<accession>A0A8T2NEE8</accession>